<dbReference type="GO" id="GO:0003700">
    <property type="term" value="F:DNA-binding transcription factor activity"/>
    <property type="evidence" value="ECO:0007669"/>
    <property type="project" value="InterPro"/>
</dbReference>
<dbReference type="SUPFAM" id="SSF46785">
    <property type="entry name" value="Winged helix' DNA-binding domain"/>
    <property type="match status" value="1"/>
</dbReference>
<dbReference type="PRINTS" id="PR00034">
    <property type="entry name" value="HTHCRP"/>
</dbReference>
<evidence type="ECO:0000256" key="3">
    <source>
        <dbReference type="ARBA" id="ARBA00023163"/>
    </source>
</evidence>
<dbReference type="Pfam" id="PF13545">
    <property type="entry name" value="HTH_Crp_2"/>
    <property type="match status" value="1"/>
</dbReference>
<feature type="domain" description="HTH crp-type" evidence="5">
    <location>
        <begin position="161"/>
        <end position="233"/>
    </location>
</feature>
<dbReference type="CDD" id="cd00038">
    <property type="entry name" value="CAP_ED"/>
    <property type="match status" value="1"/>
</dbReference>
<name>A0A1H7YZ36_9SPHN</name>
<dbReference type="CDD" id="cd00092">
    <property type="entry name" value="HTH_CRP"/>
    <property type="match status" value="1"/>
</dbReference>
<reference evidence="7" key="1">
    <citation type="submission" date="2016-10" db="EMBL/GenBank/DDBJ databases">
        <authorList>
            <person name="Varghese N."/>
            <person name="Submissions S."/>
        </authorList>
    </citation>
    <scope>NUCLEOTIDE SEQUENCE [LARGE SCALE GENOMIC DNA]</scope>
    <source>
        <strain evidence="7">S6-262</strain>
    </source>
</reference>
<accession>A0A1H7YZ36</accession>
<dbReference type="PANTHER" id="PTHR24567">
    <property type="entry name" value="CRP FAMILY TRANSCRIPTIONAL REGULATORY PROTEIN"/>
    <property type="match status" value="1"/>
</dbReference>
<evidence type="ECO:0000259" key="5">
    <source>
        <dbReference type="PROSITE" id="PS51063"/>
    </source>
</evidence>
<dbReference type="GO" id="GO:0003677">
    <property type="term" value="F:DNA binding"/>
    <property type="evidence" value="ECO:0007669"/>
    <property type="project" value="UniProtKB-KW"/>
</dbReference>
<dbReference type="PROSITE" id="PS50042">
    <property type="entry name" value="CNMP_BINDING_3"/>
    <property type="match status" value="1"/>
</dbReference>
<sequence length="240" mass="25862">MSVQSLSIIQGGAGNVVDRCGLCEGRRDGVCSALTAEAGARLAGIGRTRRLKRGDTLIWDGEDADLVANVRSGMMQLTMGDAEGQEQIVGLAFAGDFVGTPFGARHEQRVVALTETSVCVIRRSDFLAMLSDEPGLSQALLMKTFAELNRAREWMRLLGRKSAEERVASLLLEIAGRSGDADGEAVPLPLSRQQIADVLGLTIETVSRKMRAFSREGVIGLPDLRSFVVHRPVDLERLAA</sequence>
<dbReference type="InterPro" id="IPR000595">
    <property type="entry name" value="cNMP-bd_dom"/>
</dbReference>
<feature type="domain" description="Cyclic nucleotide-binding" evidence="4">
    <location>
        <begin position="30"/>
        <end position="99"/>
    </location>
</feature>
<keyword evidence="3" id="KW-0804">Transcription</keyword>
<organism evidence="6 7">
    <name type="scientific">Sphingomonas gellani</name>
    <dbReference type="NCBI Taxonomy" id="1166340"/>
    <lineage>
        <taxon>Bacteria</taxon>
        <taxon>Pseudomonadati</taxon>
        <taxon>Pseudomonadota</taxon>
        <taxon>Alphaproteobacteria</taxon>
        <taxon>Sphingomonadales</taxon>
        <taxon>Sphingomonadaceae</taxon>
        <taxon>Sphingomonas</taxon>
    </lineage>
</organism>
<dbReference type="InterPro" id="IPR018490">
    <property type="entry name" value="cNMP-bd_dom_sf"/>
</dbReference>
<evidence type="ECO:0000256" key="2">
    <source>
        <dbReference type="ARBA" id="ARBA00023125"/>
    </source>
</evidence>
<dbReference type="AlphaFoldDB" id="A0A1H7YZ36"/>
<evidence type="ECO:0000313" key="7">
    <source>
        <dbReference type="Proteomes" id="UP000199206"/>
    </source>
</evidence>
<dbReference type="SUPFAM" id="SSF51206">
    <property type="entry name" value="cAMP-binding domain-like"/>
    <property type="match status" value="1"/>
</dbReference>
<dbReference type="InterPro" id="IPR012318">
    <property type="entry name" value="HTH_CRP"/>
</dbReference>
<dbReference type="EMBL" id="FOCF01000001">
    <property type="protein sequence ID" value="SEM50499.1"/>
    <property type="molecule type" value="Genomic_DNA"/>
</dbReference>
<proteinExistence type="predicted"/>
<dbReference type="InterPro" id="IPR018335">
    <property type="entry name" value="Tscrpt_reg_HTH_Crp-type_CS"/>
</dbReference>
<protein>
    <submittedName>
        <fullName evidence="6">CRP/FNR family transcriptional regulator, anaerobic regulatory protein</fullName>
    </submittedName>
</protein>
<dbReference type="GO" id="GO:0005829">
    <property type="term" value="C:cytosol"/>
    <property type="evidence" value="ECO:0007669"/>
    <property type="project" value="TreeGrafter"/>
</dbReference>
<dbReference type="InterPro" id="IPR014710">
    <property type="entry name" value="RmlC-like_jellyroll"/>
</dbReference>
<evidence type="ECO:0000256" key="1">
    <source>
        <dbReference type="ARBA" id="ARBA00023015"/>
    </source>
</evidence>
<keyword evidence="2" id="KW-0238">DNA-binding</keyword>
<dbReference type="InterPro" id="IPR036390">
    <property type="entry name" value="WH_DNA-bd_sf"/>
</dbReference>
<dbReference type="Proteomes" id="UP000199206">
    <property type="component" value="Unassembled WGS sequence"/>
</dbReference>
<dbReference type="InterPro" id="IPR050397">
    <property type="entry name" value="Env_Response_Regulators"/>
</dbReference>
<dbReference type="SMART" id="SM00100">
    <property type="entry name" value="cNMP"/>
    <property type="match status" value="1"/>
</dbReference>
<evidence type="ECO:0000313" key="6">
    <source>
        <dbReference type="EMBL" id="SEM50499.1"/>
    </source>
</evidence>
<dbReference type="InterPro" id="IPR036388">
    <property type="entry name" value="WH-like_DNA-bd_sf"/>
</dbReference>
<keyword evidence="7" id="KW-1185">Reference proteome</keyword>
<keyword evidence="1" id="KW-0805">Transcription regulation</keyword>
<dbReference type="SMART" id="SM00419">
    <property type="entry name" value="HTH_CRP"/>
    <property type="match status" value="1"/>
</dbReference>
<gene>
    <name evidence="6" type="ORF">SAMN05192583_0439</name>
</gene>
<dbReference type="RefSeq" id="WP_170841796.1">
    <property type="nucleotide sequence ID" value="NZ_FOCF01000001.1"/>
</dbReference>
<evidence type="ECO:0000259" key="4">
    <source>
        <dbReference type="PROSITE" id="PS50042"/>
    </source>
</evidence>
<dbReference type="PROSITE" id="PS00042">
    <property type="entry name" value="HTH_CRP_1"/>
    <property type="match status" value="1"/>
</dbReference>
<dbReference type="PROSITE" id="PS51063">
    <property type="entry name" value="HTH_CRP_2"/>
    <property type="match status" value="1"/>
</dbReference>
<dbReference type="STRING" id="1166340.SAMN05192583_0439"/>
<dbReference type="Pfam" id="PF00027">
    <property type="entry name" value="cNMP_binding"/>
    <property type="match status" value="1"/>
</dbReference>
<dbReference type="PANTHER" id="PTHR24567:SF75">
    <property type="entry name" value="FUMARATE AND NITRATE REDUCTION REGULATORY PROTEIN"/>
    <property type="match status" value="1"/>
</dbReference>
<dbReference type="Gene3D" id="1.10.10.10">
    <property type="entry name" value="Winged helix-like DNA-binding domain superfamily/Winged helix DNA-binding domain"/>
    <property type="match status" value="1"/>
</dbReference>
<dbReference type="Gene3D" id="2.60.120.10">
    <property type="entry name" value="Jelly Rolls"/>
    <property type="match status" value="1"/>
</dbReference>